<feature type="compositionally biased region" description="Acidic residues" evidence="1">
    <location>
        <begin position="10"/>
        <end position="28"/>
    </location>
</feature>
<proteinExistence type="predicted"/>
<comment type="caution">
    <text evidence="2">The sequence shown here is derived from an EMBL/GenBank/DDBJ whole genome shotgun (WGS) entry which is preliminary data.</text>
</comment>
<reference evidence="2 3" key="1">
    <citation type="submission" date="2014-02" db="EMBL/GenBank/DDBJ databases">
        <title>The genome sequence of Colletotrichum fioriniae PJ7.</title>
        <authorList>
            <person name="Baroncelli R."/>
            <person name="Thon M.R."/>
        </authorList>
    </citation>
    <scope>NUCLEOTIDE SEQUENCE [LARGE SCALE GENOMIC DNA]</scope>
    <source>
        <strain evidence="2 3">PJ7</strain>
    </source>
</reference>
<dbReference type="AlphaFoldDB" id="A0A010RUR3"/>
<feature type="region of interest" description="Disordered" evidence="1">
    <location>
        <begin position="1"/>
        <end position="29"/>
    </location>
</feature>
<feature type="region of interest" description="Disordered" evidence="1">
    <location>
        <begin position="46"/>
        <end position="149"/>
    </location>
</feature>
<sequence length="201" mass="22395">MDSVCWDILPDTEDAEHTDTDEEEEVYEDVNACSPDIKVPCEKCRRKRRSSCKRCRDRRRQLQEPSQPRTRRSRNSSLEVACFPDRSSSSYSPSSSSSSNSSHSPHPSPPPNFSTTAQDAIPGVILQQPPDDYSSPDTTTQKNTLNVPRRTRQWAEGRRGRVVGCQETAEAALSQTSADCWAMGWGGKVVDDCGDIAEDEI</sequence>
<dbReference type="OrthoDB" id="4845627at2759"/>
<dbReference type="EMBL" id="JARH01000351">
    <property type="protein sequence ID" value="EXF81834.1"/>
    <property type="molecule type" value="Genomic_DNA"/>
</dbReference>
<gene>
    <name evidence="2" type="ORF">CFIO01_09211</name>
</gene>
<evidence type="ECO:0000256" key="1">
    <source>
        <dbReference type="SAM" id="MobiDB-lite"/>
    </source>
</evidence>
<dbReference type="KEGG" id="cfj:CFIO01_09211"/>
<evidence type="ECO:0000313" key="2">
    <source>
        <dbReference type="EMBL" id="EXF81834.1"/>
    </source>
</evidence>
<keyword evidence="3" id="KW-1185">Reference proteome</keyword>
<accession>A0A010RUR3</accession>
<dbReference type="HOGENOM" id="CLU_1360301_0_0_1"/>
<protein>
    <submittedName>
        <fullName evidence="2">Uncharacterized protein</fullName>
    </submittedName>
</protein>
<evidence type="ECO:0000313" key="3">
    <source>
        <dbReference type="Proteomes" id="UP000020467"/>
    </source>
</evidence>
<feature type="compositionally biased region" description="Basic residues" evidence="1">
    <location>
        <begin position="46"/>
        <end position="59"/>
    </location>
</feature>
<feature type="compositionally biased region" description="Low complexity" evidence="1">
    <location>
        <begin position="87"/>
        <end position="105"/>
    </location>
</feature>
<organism evidence="2 3">
    <name type="scientific">Colletotrichum fioriniae PJ7</name>
    <dbReference type="NCBI Taxonomy" id="1445577"/>
    <lineage>
        <taxon>Eukaryota</taxon>
        <taxon>Fungi</taxon>
        <taxon>Dikarya</taxon>
        <taxon>Ascomycota</taxon>
        <taxon>Pezizomycotina</taxon>
        <taxon>Sordariomycetes</taxon>
        <taxon>Hypocreomycetidae</taxon>
        <taxon>Glomerellales</taxon>
        <taxon>Glomerellaceae</taxon>
        <taxon>Colletotrichum</taxon>
        <taxon>Colletotrichum acutatum species complex</taxon>
    </lineage>
</organism>
<name>A0A010RUR3_9PEZI</name>
<feature type="compositionally biased region" description="Polar residues" evidence="1">
    <location>
        <begin position="135"/>
        <end position="146"/>
    </location>
</feature>
<dbReference type="Proteomes" id="UP000020467">
    <property type="component" value="Unassembled WGS sequence"/>
</dbReference>